<protein>
    <recommendedName>
        <fullName evidence="2">protein-glutamate O-methyltransferase</fullName>
        <ecNumber evidence="2">2.1.1.80</ecNumber>
    </recommendedName>
</protein>
<accession>A0A7T5R1T3</accession>
<dbReference type="GO" id="GO:0032259">
    <property type="term" value="P:methylation"/>
    <property type="evidence" value="ECO:0007669"/>
    <property type="project" value="UniProtKB-KW"/>
</dbReference>
<evidence type="ECO:0000256" key="1">
    <source>
        <dbReference type="ARBA" id="ARBA00001541"/>
    </source>
</evidence>
<comment type="catalytic activity">
    <reaction evidence="1">
        <text>L-glutamyl-[protein] + S-adenosyl-L-methionine = [protein]-L-glutamate 5-O-methyl ester + S-adenosyl-L-homocysteine</text>
        <dbReference type="Rhea" id="RHEA:24452"/>
        <dbReference type="Rhea" id="RHEA-COMP:10208"/>
        <dbReference type="Rhea" id="RHEA-COMP:10311"/>
        <dbReference type="ChEBI" id="CHEBI:29973"/>
        <dbReference type="ChEBI" id="CHEBI:57856"/>
        <dbReference type="ChEBI" id="CHEBI:59789"/>
        <dbReference type="ChEBI" id="CHEBI:82795"/>
        <dbReference type="EC" id="2.1.1.80"/>
    </reaction>
</comment>
<keyword evidence="5" id="KW-0949">S-adenosyl-L-methionine</keyword>
<dbReference type="InterPro" id="IPR036804">
    <property type="entry name" value="CheR_N_sf"/>
</dbReference>
<organism evidence="7 8">
    <name type="scientific">Micavibrio aeruginosavorus</name>
    <dbReference type="NCBI Taxonomy" id="349221"/>
    <lineage>
        <taxon>Bacteria</taxon>
        <taxon>Pseudomonadati</taxon>
        <taxon>Bdellovibrionota</taxon>
        <taxon>Bdellovibrionia</taxon>
        <taxon>Bdellovibrionales</taxon>
        <taxon>Pseudobdellovibrionaceae</taxon>
        <taxon>Micavibrio</taxon>
    </lineage>
</organism>
<dbReference type="Proteomes" id="UP000595362">
    <property type="component" value="Chromosome"/>
</dbReference>
<dbReference type="PANTHER" id="PTHR24422:SF19">
    <property type="entry name" value="CHEMOTAXIS PROTEIN METHYLTRANSFERASE"/>
    <property type="match status" value="1"/>
</dbReference>
<dbReference type="Pfam" id="PF01739">
    <property type="entry name" value="CheR"/>
    <property type="match status" value="1"/>
</dbReference>
<dbReference type="PANTHER" id="PTHR24422">
    <property type="entry name" value="CHEMOTAXIS PROTEIN METHYLTRANSFERASE"/>
    <property type="match status" value="1"/>
</dbReference>
<evidence type="ECO:0000256" key="5">
    <source>
        <dbReference type="ARBA" id="ARBA00022691"/>
    </source>
</evidence>
<dbReference type="Gene3D" id="3.40.50.150">
    <property type="entry name" value="Vaccinia Virus protein VP39"/>
    <property type="match status" value="1"/>
</dbReference>
<dbReference type="InterPro" id="IPR029063">
    <property type="entry name" value="SAM-dependent_MTases_sf"/>
</dbReference>
<evidence type="ECO:0000313" key="8">
    <source>
        <dbReference type="Proteomes" id="UP000595362"/>
    </source>
</evidence>
<keyword evidence="3 7" id="KW-0489">Methyltransferase</keyword>
<gene>
    <name evidence="7" type="ORF">HYS17_10825</name>
</gene>
<dbReference type="InterPro" id="IPR050903">
    <property type="entry name" value="Bact_Chemotaxis_MeTrfase"/>
</dbReference>
<dbReference type="AlphaFoldDB" id="A0A7T5R1T3"/>
<proteinExistence type="predicted"/>
<dbReference type="SMART" id="SM00138">
    <property type="entry name" value="MeTrc"/>
    <property type="match status" value="1"/>
</dbReference>
<feature type="domain" description="CheR-type methyltransferase" evidence="6">
    <location>
        <begin position="1"/>
        <end position="244"/>
    </location>
</feature>
<evidence type="ECO:0000256" key="4">
    <source>
        <dbReference type="ARBA" id="ARBA00022679"/>
    </source>
</evidence>
<dbReference type="EC" id="2.1.1.80" evidence="2"/>
<dbReference type="SUPFAM" id="SSF47757">
    <property type="entry name" value="Chemotaxis receptor methyltransferase CheR, N-terminal domain"/>
    <property type="match status" value="1"/>
</dbReference>
<dbReference type="InterPro" id="IPR000780">
    <property type="entry name" value="CheR_MeTrfase"/>
</dbReference>
<dbReference type="EMBL" id="CP066681">
    <property type="protein sequence ID" value="QQG35977.1"/>
    <property type="molecule type" value="Genomic_DNA"/>
</dbReference>
<keyword evidence="4 7" id="KW-0808">Transferase</keyword>
<dbReference type="PROSITE" id="PS50123">
    <property type="entry name" value="CHER"/>
    <property type="match status" value="1"/>
</dbReference>
<dbReference type="GO" id="GO:0008983">
    <property type="term" value="F:protein-glutamate O-methyltransferase activity"/>
    <property type="evidence" value="ECO:0007669"/>
    <property type="project" value="UniProtKB-EC"/>
</dbReference>
<reference evidence="7 8" key="1">
    <citation type="submission" date="2020-07" db="EMBL/GenBank/DDBJ databases">
        <title>Huge and variable diversity of episymbiotic CPR bacteria and DPANN archaea in groundwater ecosystems.</title>
        <authorList>
            <person name="He C.Y."/>
            <person name="Keren R."/>
            <person name="Whittaker M."/>
            <person name="Farag I.F."/>
            <person name="Doudna J."/>
            <person name="Cate J.H.D."/>
            <person name="Banfield J.F."/>
        </authorList>
    </citation>
    <scope>NUCLEOTIDE SEQUENCE [LARGE SCALE GENOMIC DNA]</scope>
    <source>
        <strain evidence="7">NC_groundwater_70_Ag_B-0.1um_54_66</strain>
    </source>
</reference>
<dbReference type="Gene3D" id="1.10.155.10">
    <property type="entry name" value="Chemotaxis receptor methyltransferase CheR, N-terminal domain"/>
    <property type="match status" value="1"/>
</dbReference>
<evidence type="ECO:0000256" key="3">
    <source>
        <dbReference type="ARBA" id="ARBA00022603"/>
    </source>
</evidence>
<evidence type="ECO:0000256" key="2">
    <source>
        <dbReference type="ARBA" id="ARBA00012534"/>
    </source>
</evidence>
<sequence length="287" mass="32944">MRLGDFEVYRALLQGELGVDIKPEKTYLLESRLSPVFRKWGYPTIESMTLALRAVPDPAMIHDVVQALTDNETWFFRDPANYQALQSIVIPYLIKQRKRQKKIHIWSAGCASGQEAWSLAMAASEALEGHKNWTFDILATDISNEGIEYAGRAIYNQHEAQNETSIKQLIKFFEQSQIGWNVKDHLKERVSFHISNLLHQTEDWGVFDVIFCCNVIHEFTPEARDRVLDTLAYHLADDGFLFVGGLDQWQDETQLFTALPDQPHVLIRAKGDYKFADFPKAEAKVRA</sequence>
<dbReference type="InterPro" id="IPR022642">
    <property type="entry name" value="CheR_C"/>
</dbReference>
<name>A0A7T5R1T3_9BACT</name>
<dbReference type="PRINTS" id="PR00996">
    <property type="entry name" value="CHERMTFRASE"/>
</dbReference>
<dbReference type="SUPFAM" id="SSF53335">
    <property type="entry name" value="S-adenosyl-L-methionine-dependent methyltransferases"/>
    <property type="match status" value="1"/>
</dbReference>
<evidence type="ECO:0000313" key="7">
    <source>
        <dbReference type="EMBL" id="QQG35977.1"/>
    </source>
</evidence>
<evidence type="ECO:0000259" key="6">
    <source>
        <dbReference type="PROSITE" id="PS50123"/>
    </source>
</evidence>